<dbReference type="Gene3D" id="3.10.450.160">
    <property type="entry name" value="inner membrane protein cigr"/>
    <property type="match status" value="1"/>
</dbReference>
<dbReference type="EMBL" id="VOHE01000001">
    <property type="protein sequence ID" value="TWT22086.1"/>
    <property type="molecule type" value="Genomic_DNA"/>
</dbReference>
<dbReference type="AlphaFoldDB" id="A0A5C5U7Z3"/>
<comment type="caution">
    <text evidence="3">The sequence shown here is derived from an EMBL/GenBank/DDBJ whole genome shotgun (WGS) entry which is preliminary data.</text>
</comment>
<sequence>MNLKFTWATVLAVAMATMAAPAVADGRGRGHGYRDHDRRELRHDRRDHRQARYDRRDHRRHDRHHRAPVRVVHHRPVVHHYHAPPRHVGPPRWARGGYVHHYHRPVYVIHDYHGYGLRHPPHGYRWVRDDYGDMLLVAIATGLIVDMILR</sequence>
<protein>
    <submittedName>
        <fullName evidence="3">RcnB family protein</fullName>
    </submittedName>
</protein>
<feature type="region of interest" description="Disordered" evidence="1">
    <location>
        <begin position="24"/>
        <end position="64"/>
    </location>
</feature>
<keyword evidence="2" id="KW-0732">Signal</keyword>
<feature type="compositionally biased region" description="Basic and acidic residues" evidence="1">
    <location>
        <begin position="26"/>
        <end position="44"/>
    </location>
</feature>
<dbReference type="InterPro" id="IPR024572">
    <property type="entry name" value="RcnB"/>
</dbReference>
<evidence type="ECO:0000256" key="1">
    <source>
        <dbReference type="SAM" id="MobiDB-lite"/>
    </source>
</evidence>
<dbReference type="Proteomes" id="UP000315949">
    <property type="component" value="Unassembled WGS sequence"/>
</dbReference>
<evidence type="ECO:0000256" key="2">
    <source>
        <dbReference type="SAM" id="SignalP"/>
    </source>
</evidence>
<proteinExistence type="predicted"/>
<dbReference type="RefSeq" id="WP_146310567.1">
    <property type="nucleotide sequence ID" value="NZ_VOHE01000001.1"/>
</dbReference>
<keyword evidence="4" id="KW-1185">Reference proteome</keyword>
<evidence type="ECO:0000313" key="3">
    <source>
        <dbReference type="EMBL" id="TWT22086.1"/>
    </source>
</evidence>
<name>A0A5C5U7Z3_9GAMM</name>
<dbReference type="Pfam" id="PF11776">
    <property type="entry name" value="RcnB"/>
    <property type="match status" value="1"/>
</dbReference>
<accession>A0A5C5U7Z3</accession>
<dbReference type="OrthoDB" id="6025819at2"/>
<feature type="signal peptide" evidence="2">
    <location>
        <begin position="1"/>
        <end position="24"/>
    </location>
</feature>
<organism evidence="3 4">
    <name type="scientific">Luteimonas wenzhouensis</name>
    <dbReference type="NCBI Taxonomy" id="2599615"/>
    <lineage>
        <taxon>Bacteria</taxon>
        <taxon>Pseudomonadati</taxon>
        <taxon>Pseudomonadota</taxon>
        <taxon>Gammaproteobacteria</taxon>
        <taxon>Lysobacterales</taxon>
        <taxon>Lysobacteraceae</taxon>
        <taxon>Luteimonas</taxon>
    </lineage>
</organism>
<evidence type="ECO:0000313" key="4">
    <source>
        <dbReference type="Proteomes" id="UP000315949"/>
    </source>
</evidence>
<feature type="chain" id="PRO_5022759048" evidence="2">
    <location>
        <begin position="25"/>
        <end position="150"/>
    </location>
</feature>
<gene>
    <name evidence="3" type="ORF">FQY79_02950</name>
</gene>
<reference evidence="3 4" key="1">
    <citation type="submission" date="2019-07" db="EMBL/GenBank/DDBJ databases">
        <title>Luteimonas sp. YD-1 nov., isolated from acidic soil.</title>
        <authorList>
            <person name="Zhou J."/>
        </authorList>
    </citation>
    <scope>NUCLEOTIDE SEQUENCE [LARGE SCALE GENOMIC DNA]</scope>
    <source>
        <strain evidence="3 4">YD-1</strain>
    </source>
</reference>